<evidence type="ECO:0000313" key="3">
    <source>
        <dbReference type="EMBL" id="ESK54627.1"/>
    </source>
</evidence>
<gene>
    <name evidence="3" type="ORF">F990_02500</name>
</gene>
<dbReference type="Proteomes" id="UP000017404">
    <property type="component" value="Unassembled WGS sequence"/>
</dbReference>
<comment type="caution">
    <text evidence="3">The sequence shown here is derived from an EMBL/GenBank/DDBJ whole genome shotgun (WGS) entry which is preliminary data.</text>
</comment>
<dbReference type="eggNOG" id="ENOG5031RKS">
    <property type="taxonomic scope" value="Bacteria"/>
</dbReference>
<keyword evidence="2" id="KW-0472">Membrane</keyword>
<name>V2UX79_9GAMM</name>
<protein>
    <submittedName>
        <fullName evidence="3">Uncharacterized protein</fullName>
    </submittedName>
</protein>
<dbReference type="OrthoDB" id="6712355at2"/>
<evidence type="ECO:0000256" key="1">
    <source>
        <dbReference type="SAM" id="MobiDB-lite"/>
    </source>
</evidence>
<evidence type="ECO:0000256" key="2">
    <source>
        <dbReference type="SAM" id="Phobius"/>
    </source>
</evidence>
<proteinExistence type="predicted"/>
<keyword evidence="4" id="KW-1185">Reference proteome</keyword>
<feature type="compositionally biased region" description="Low complexity" evidence="1">
    <location>
        <begin position="57"/>
        <end position="72"/>
    </location>
</feature>
<organism evidence="3 4">
    <name type="scientific">Acinetobacter tjernbergiae DSM 14971 = CIP 107465</name>
    <dbReference type="NCBI Taxonomy" id="1120928"/>
    <lineage>
        <taxon>Bacteria</taxon>
        <taxon>Pseudomonadati</taxon>
        <taxon>Pseudomonadota</taxon>
        <taxon>Gammaproteobacteria</taxon>
        <taxon>Moraxellales</taxon>
        <taxon>Moraxellaceae</taxon>
        <taxon>Acinetobacter</taxon>
    </lineage>
</organism>
<keyword evidence="2" id="KW-1133">Transmembrane helix</keyword>
<dbReference type="PATRIC" id="fig|1120928.5.peg.2526"/>
<dbReference type="EMBL" id="AYEV01000027">
    <property type="protein sequence ID" value="ESK54627.1"/>
    <property type="molecule type" value="Genomic_DNA"/>
</dbReference>
<evidence type="ECO:0000313" key="4">
    <source>
        <dbReference type="Proteomes" id="UP000017404"/>
    </source>
</evidence>
<keyword evidence="2" id="KW-0812">Transmembrane</keyword>
<reference evidence="3 4" key="1">
    <citation type="submission" date="2013-10" db="EMBL/GenBank/DDBJ databases">
        <title>The Genome Sequence of Acinetobacter tjernbergiae CIP107465.</title>
        <authorList>
            <consortium name="The Broad Institute Genomics Platform"/>
            <consortium name="The Broad Institute Genome Sequencing Center for Infectious Disease"/>
            <person name="Cerqueira G."/>
            <person name="Feldgarden M."/>
            <person name="Courvalin P."/>
            <person name="Grillot-Courvalin C."/>
            <person name="Clermont D."/>
            <person name="Rocha E."/>
            <person name="Yoon E.-J."/>
            <person name="Nemec A."/>
            <person name="Young S.K."/>
            <person name="Zeng Q."/>
            <person name="Gargeya S."/>
            <person name="Fitzgerald M."/>
            <person name="Abouelleil A."/>
            <person name="Alvarado L."/>
            <person name="Berlin A.M."/>
            <person name="Chapman S.B."/>
            <person name="Gainer-Dewar J."/>
            <person name="Goldberg J."/>
            <person name="Gnerre S."/>
            <person name="Griggs A."/>
            <person name="Gujja S."/>
            <person name="Hansen M."/>
            <person name="Howarth C."/>
            <person name="Imamovic A."/>
            <person name="Ireland A."/>
            <person name="Larimer J."/>
            <person name="McCowan C."/>
            <person name="Murphy C."/>
            <person name="Pearson M."/>
            <person name="Poon T.W."/>
            <person name="Priest M."/>
            <person name="Roberts A."/>
            <person name="Saif S."/>
            <person name="Shea T."/>
            <person name="Sykes S."/>
            <person name="Wortman J."/>
            <person name="Nusbaum C."/>
            <person name="Birren B."/>
        </authorList>
    </citation>
    <scope>NUCLEOTIDE SEQUENCE [LARGE SCALE GENOMIC DNA]</scope>
    <source>
        <strain evidence="3 4">CIP 107465</strain>
    </source>
</reference>
<feature type="transmembrane region" description="Helical" evidence="2">
    <location>
        <begin position="16"/>
        <end position="38"/>
    </location>
</feature>
<feature type="region of interest" description="Disordered" evidence="1">
    <location>
        <begin position="48"/>
        <end position="78"/>
    </location>
</feature>
<dbReference type="RefSeq" id="WP_018677810.1">
    <property type="nucleotide sequence ID" value="NZ_AYEV01000027.1"/>
</dbReference>
<sequence length="78" mass="8752">MSNQPYPQKDSNEETVLGWKFVIIVGVLSTIFLSFFYLAMSQEPDYMPGAQRKAQQQKELSQAASSASSEVATQDHHQ</sequence>
<dbReference type="AlphaFoldDB" id="V2UX79"/>
<accession>V2UX79</accession>